<dbReference type="SUPFAM" id="SSF54897">
    <property type="entry name" value="Protease propeptides/inhibitors"/>
    <property type="match status" value="1"/>
</dbReference>
<dbReference type="PANTHER" id="PTHR43806:SF11">
    <property type="entry name" value="CEREVISIN-RELATED"/>
    <property type="match status" value="1"/>
</dbReference>
<dbReference type="GO" id="GO:0006508">
    <property type="term" value="P:proteolysis"/>
    <property type="evidence" value="ECO:0007669"/>
    <property type="project" value="UniProtKB-KW"/>
</dbReference>
<keyword evidence="4 6" id="KW-0378">Hydrolase</keyword>
<dbReference type="InterPro" id="IPR036852">
    <property type="entry name" value="Peptidase_S8/S53_dom_sf"/>
</dbReference>
<reference evidence="10 11" key="1">
    <citation type="journal article" date="2016" name="Nat. Commun.">
        <title>Thousands of microbial genomes shed light on interconnected biogeochemical processes in an aquifer system.</title>
        <authorList>
            <person name="Anantharaman K."/>
            <person name="Brown C.T."/>
            <person name="Hug L.A."/>
            <person name="Sharon I."/>
            <person name="Castelle C.J."/>
            <person name="Probst A.J."/>
            <person name="Thomas B.C."/>
            <person name="Singh A."/>
            <person name="Wilkins M.J."/>
            <person name="Karaoz U."/>
            <person name="Brodie E.L."/>
            <person name="Williams K.H."/>
            <person name="Hubbard S.S."/>
            <person name="Banfield J.F."/>
        </authorList>
    </citation>
    <scope>NUCLEOTIDE SEQUENCE [LARGE SCALE GENOMIC DNA]</scope>
</reference>
<evidence type="ECO:0000256" key="6">
    <source>
        <dbReference type="PROSITE-ProRule" id="PRU01240"/>
    </source>
</evidence>
<accession>A0A1G2USQ5</accession>
<feature type="domain" description="Peptidase S8/S53" evidence="8">
    <location>
        <begin position="145"/>
        <end position="398"/>
    </location>
</feature>
<dbReference type="InterPro" id="IPR000209">
    <property type="entry name" value="Peptidase_S8/S53_dom"/>
</dbReference>
<evidence type="ECO:0000313" key="11">
    <source>
        <dbReference type="Proteomes" id="UP000176558"/>
    </source>
</evidence>
<keyword evidence="5 6" id="KW-0720">Serine protease</keyword>
<dbReference type="InterPro" id="IPR010259">
    <property type="entry name" value="S8pro/Inhibitor_I9"/>
</dbReference>
<keyword evidence="3" id="KW-0479">Metal-binding</keyword>
<evidence type="ECO:0000256" key="1">
    <source>
        <dbReference type="ARBA" id="ARBA00011073"/>
    </source>
</evidence>
<dbReference type="GO" id="GO:0046872">
    <property type="term" value="F:metal ion binding"/>
    <property type="evidence" value="ECO:0007669"/>
    <property type="project" value="UniProtKB-KW"/>
</dbReference>
<evidence type="ECO:0000256" key="3">
    <source>
        <dbReference type="ARBA" id="ARBA00022723"/>
    </source>
</evidence>
<dbReference type="InterPro" id="IPR050131">
    <property type="entry name" value="Peptidase_S8_subtilisin-like"/>
</dbReference>
<dbReference type="GO" id="GO:0005615">
    <property type="term" value="C:extracellular space"/>
    <property type="evidence" value="ECO:0007669"/>
    <property type="project" value="TreeGrafter"/>
</dbReference>
<evidence type="ECO:0000259" key="8">
    <source>
        <dbReference type="Pfam" id="PF00082"/>
    </source>
</evidence>
<gene>
    <name evidence="10" type="ORF">A3G99_02390</name>
</gene>
<evidence type="ECO:0000256" key="2">
    <source>
        <dbReference type="ARBA" id="ARBA00022670"/>
    </source>
</evidence>
<dbReference type="PROSITE" id="PS51892">
    <property type="entry name" value="SUBTILASE"/>
    <property type="match status" value="1"/>
</dbReference>
<feature type="active site" description="Charge relay system" evidence="6">
    <location>
        <position position="187"/>
    </location>
</feature>
<dbReference type="PANTHER" id="PTHR43806">
    <property type="entry name" value="PEPTIDASE S8"/>
    <property type="match status" value="1"/>
</dbReference>
<comment type="similarity">
    <text evidence="1 6 7">Belongs to the peptidase S8 family.</text>
</comment>
<feature type="domain" description="Inhibitor I9" evidence="9">
    <location>
        <begin position="34"/>
        <end position="100"/>
    </location>
</feature>
<dbReference type="PRINTS" id="PR00723">
    <property type="entry name" value="SUBTILISIN"/>
</dbReference>
<evidence type="ECO:0000313" key="10">
    <source>
        <dbReference type="EMBL" id="OHB12409.1"/>
    </source>
</evidence>
<dbReference type="PROSITE" id="PS00136">
    <property type="entry name" value="SUBTILASE_ASP"/>
    <property type="match status" value="1"/>
</dbReference>
<evidence type="ECO:0000259" key="9">
    <source>
        <dbReference type="Pfam" id="PF05922"/>
    </source>
</evidence>
<dbReference type="Pfam" id="PF00082">
    <property type="entry name" value="Peptidase_S8"/>
    <property type="match status" value="1"/>
</dbReference>
<dbReference type="InterPro" id="IPR015500">
    <property type="entry name" value="Peptidase_S8_subtilisin-rel"/>
</dbReference>
<evidence type="ECO:0008006" key="12">
    <source>
        <dbReference type="Google" id="ProtNLM"/>
    </source>
</evidence>
<dbReference type="AlphaFoldDB" id="A0A1G2USQ5"/>
<dbReference type="InterPro" id="IPR023827">
    <property type="entry name" value="Peptidase_S8_Asp-AS"/>
</dbReference>
<dbReference type="Proteomes" id="UP000176558">
    <property type="component" value="Unassembled WGS sequence"/>
</dbReference>
<keyword evidence="2 6" id="KW-0645">Protease</keyword>
<evidence type="ECO:0000256" key="4">
    <source>
        <dbReference type="ARBA" id="ARBA00022801"/>
    </source>
</evidence>
<name>A0A1G2USQ5_9BACT</name>
<sequence length="428" mass="44411">MKHKIIFIGIFIITLFIVGSSVFAKERDDRIPGQYIVVFKDNVTDVDGVADDLVKKHRATKLDSYRNIIKGFSGNISDAEIEKIKKDPRVAFVSEDRVVYALGIVESEGENNSSRMKTQARPSVQAQTTPTGIKRVNATGSVNKGAGVVIAVIDTGIYASHPDLSGAILNSGKSCIKGKTSNDDNGHGTHVAGTIAGRNNSIGVLGVAPQTKLIPVKVLDRNGSGTWSSVICGIDWVTANATKYNIKLVNMSLGGGGISDNNCGNTNNDALHKALCRSRDVGVTYVVAAGNNGGNVANTVPGAYDDAVITVSALADSDGLKGALGAGTSYGPDDTFATFSNFGIPVDIGAPGVNIYSTWKGGGYATLSGTSMATPHVTGAAALYINANPGSTWTQIRDGLRAIGEVLGAGHSDPSGLHPEPVLNVASL</sequence>
<dbReference type="PROSITE" id="PS00137">
    <property type="entry name" value="SUBTILASE_HIS"/>
    <property type="match status" value="1"/>
</dbReference>
<comment type="caution">
    <text evidence="10">The sequence shown here is derived from an EMBL/GenBank/DDBJ whole genome shotgun (WGS) entry which is preliminary data.</text>
</comment>
<dbReference type="Gene3D" id="3.30.70.80">
    <property type="entry name" value="Peptidase S8 propeptide/proteinase inhibitor I9"/>
    <property type="match status" value="1"/>
</dbReference>
<feature type="active site" description="Charge relay system" evidence="6">
    <location>
        <position position="154"/>
    </location>
</feature>
<dbReference type="PROSITE" id="PS00138">
    <property type="entry name" value="SUBTILASE_SER"/>
    <property type="match status" value="1"/>
</dbReference>
<dbReference type="InterPro" id="IPR023828">
    <property type="entry name" value="Peptidase_S8_Ser-AS"/>
</dbReference>
<evidence type="ECO:0000256" key="7">
    <source>
        <dbReference type="RuleBase" id="RU003355"/>
    </source>
</evidence>
<evidence type="ECO:0000256" key="5">
    <source>
        <dbReference type="ARBA" id="ARBA00022825"/>
    </source>
</evidence>
<dbReference type="Pfam" id="PF05922">
    <property type="entry name" value="Inhibitor_I9"/>
    <property type="match status" value="1"/>
</dbReference>
<organism evidence="10 11">
    <name type="scientific">Candidatus Zambryskibacteria bacterium RIFCSPLOWO2_12_FULL_39_23</name>
    <dbReference type="NCBI Taxonomy" id="1802776"/>
    <lineage>
        <taxon>Bacteria</taxon>
        <taxon>Candidatus Zambryskiibacteriota</taxon>
    </lineage>
</organism>
<dbReference type="InterPro" id="IPR037045">
    <property type="entry name" value="S8pro/Inhibitor_I9_sf"/>
</dbReference>
<dbReference type="Gene3D" id="3.40.50.200">
    <property type="entry name" value="Peptidase S8/S53 domain"/>
    <property type="match status" value="1"/>
</dbReference>
<dbReference type="GO" id="GO:0004252">
    <property type="term" value="F:serine-type endopeptidase activity"/>
    <property type="evidence" value="ECO:0007669"/>
    <property type="project" value="UniProtKB-UniRule"/>
</dbReference>
<feature type="active site" description="Charge relay system" evidence="6">
    <location>
        <position position="371"/>
    </location>
</feature>
<protein>
    <recommendedName>
        <fullName evidence="12">Peptidase S8/S53 domain-containing protein</fullName>
    </recommendedName>
</protein>
<dbReference type="InterPro" id="IPR022398">
    <property type="entry name" value="Peptidase_S8_His-AS"/>
</dbReference>
<dbReference type="InterPro" id="IPR034202">
    <property type="entry name" value="Subtilisin_Carlsberg-like"/>
</dbReference>
<dbReference type="SUPFAM" id="SSF52743">
    <property type="entry name" value="Subtilisin-like"/>
    <property type="match status" value="1"/>
</dbReference>
<proteinExistence type="inferred from homology"/>
<dbReference type="CDD" id="cd07477">
    <property type="entry name" value="Peptidases_S8_Subtilisin_subset"/>
    <property type="match status" value="1"/>
</dbReference>
<dbReference type="EMBL" id="MHWT01000016">
    <property type="protein sequence ID" value="OHB12409.1"/>
    <property type="molecule type" value="Genomic_DNA"/>
</dbReference>